<dbReference type="GO" id="GO:0051539">
    <property type="term" value="F:4 iron, 4 sulfur cluster binding"/>
    <property type="evidence" value="ECO:0007669"/>
    <property type="project" value="TreeGrafter"/>
</dbReference>
<dbReference type="InterPro" id="IPR019591">
    <property type="entry name" value="Mrp/NBP35_ATP-bd"/>
</dbReference>
<dbReference type="EMBL" id="UINC01116021">
    <property type="protein sequence ID" value="SVC87470.1"/>
    <property type="molecule type" value="Genomic_DNA"/>
</dbReference>
<dbReference type="PANTHER" id="PTHR42961:SF2">
    <property type="entry name" value="IRON-SULFUR PROTEIN NUBPL"/>
    <property type="match status" value="1"/>
</dbReference>
<dbReference type="InterPro" id="IPR033756">
    <property type="entry name" value="YlxH/NBP35"/>
</dbReference>
<dbReference type="InterPro" id="IPR027417">
    <property type="entry name" value="P-loop_NTPase"/>
</dbReference>
<evidence type="ECO:0000256" key="1">
    <source>
        <dbReference type="ARBA" id="ARBA00022723"/>
    </source>
</evidence>
<dbReference type="GO" id="GO:0140663">
    <property type="term" value="F:ATP-dependent FeS chaperone activity"/>
    <property type="evidence" value="ECO:0007669"/>
    <property type="project" value="InterPro"/>
</dbReference>
<evidence type="ECO:0000256" key="6">
    <source>
        <dbReference type="ARBA" id="ARBA00024036"/>
    </source>
</evidence>
<keyword evidence="3" id="KW-0067">ATP-binding</keyword>
<keyword evidence="1" id="KW-0479">Metal-binding</keyword>
<dbReference type="FunFam" id="3.40.50.300:FF:000418">
    <property type="entry name" value="Iron-sulfur cluster carrier protein"/>
    <property type="match status" value="1"/>
</dbReference>
<comment type="similarity">
    <text evidence="6">Belongs to the Mrp/NBP35 ATP-binding proteins family.</text>
</comment>
<keyword evidence="2" id="KW-0547">Nucleotide-binding</keyword>
<keyword evidence="5" id="KW-0411">Iron-sulfur</keyword>
<evidence type="ECO:0008006" key="8">
    <source>
        <dbReference type="Google" id="ProtNLM"/>
    </source>
</evidence>
<dbReference type="PROSITE" id="PS01215">
    <property type="entry name" value="MRP"/>
    <property type="match status" value="1"/>
</dbReference>
<keyword evidence="4" id="KW-0408">Iron</keyword>
<dbReference type="GO" id="GO:0016226">
    <property type="term" value="P:iron-sulfur cluster assembly"/>
    <property type="evidence" value="ECO:0007669"/>
    <property type="project" value="InterPro"/>
</dbReference>
<proteinExistence type="inferred from homology"/>
<protein>
    <recommendedName>
        <fullName evidence="8">MIP18 family-like domain-containing protein</fullName>
    </recommendedName>
</protein>
<evidence type="ECO:0000256" key="5">
    <source>
        <dbReference type="ARBA" id="ARBA00023014"/>
    </source>
</evidence>
<dbReference type="GO" id="GO:0005524">
    <property type="term" value="F:ATP binding"/>
    <property type="evidence" value="ECO:0007669"/>
    <property type="project" value="UniProtKB-KW"/>
</dbReference>
<gene>
    <name evidence="7" type="ORF">METZ01_LOCUS340324</name>
</gene>
<reference evidence="7" key="1">
    <citation type="submission" date="2018-05" db="EMBL/GenBank/DDBJ databases">
        <authorList>
            <person name="Lanie J.A."/>
            <person name="Ng W.-L."/>
            <person name="Kazmierczak K.M."/>
            <person name="Andrzejewski T.M."/>
            <person name="Davidsen T.M."/>
            <person name="Wayne K.J."/>
            <person name="Tettelin H."/>
            <person name="Glass J.I."/>
            <person name="Rusch D."/>
            <person name="Podicherti R."/>
            <person name="Tsui H.-C.T."/>
            <person name="Winkler M.E."/>
        </authorList>
    </citation>
    <scope>NUCLEOTIDE SEQUENCE</scope>
</reference>
<dbReference type="Pfam" id="PF10609">
    <property type="entry name" value="ParA"/>
    <property type="match status" value="1"/>
</dbReference>
<dbReference type="CDD" id="cd02037">
    <property type="entry name" value="Mrp_NBP35"/>
    <property type="match status" value="1"/>
</dbReference>
<organism evidence="7">
    <name type="scientific">marine metagenome</name>
    <dbReference type="NCBI Taxonomy" id="408172"/>
    <lineage>
        <taxon>unclassified sequences</taxon>
        <taxon>metagenomes</taxon>
        <taxon>ecological metagenomes</taxon>
    </lineage>
</organism>
<evidence type="ECO:0000313" key="7">
    <source>
        <dbReference type="EMBL" id="SVC87470.1"/>
    </source>
</evidence>
<evidence type="ECO:0000256" key="2">
    <source>
        <dbReference type="ARBA" id="ARBA00022741"/>
    </source>
</evidence>
<sequence>MNCDLSLSLQHRGTWYTTAFPLGRGTISEQQIEKFRLDSIRHIVAVASGKGGVGKSTVSVNLAVALAASGAKVGLLDADIYGPSQGMLLGLPADTRPDVQNDLLEPIEAYGVRCMSMSFVMSERTPAIWRGPMASGAMQQLLTQTDWGELDYLIVDMPPGTGDIQLTLAQRVPLAGAVIVTTPQDVALLDARKGIEMFRKVEVPVLGIVENMSTHVCSECGHEEQIFGSGGGAAVAENYHTELLAQLPLNLELRLASDKGDPLVHSAPQADISRRFADVAERVVGQIDAQARSVPVINIFDD</sequence>
<dbReference type="AlphaFoldDB" id="A0A382QRH3"/>
<accession>A0A382QRH3</accession>
<dbReference type="InterPro" id="IPR044304">
    <property type="entry name" value="NUBPL-like"/>
</dbReference>
<dbReference type="GO" id="GO:0046872">
    <property type="term" value="F:metal ion binding"/>
    <property type="evidence" value="ECO:0007669"/>
    <property type="project" value="UniProtKB-KW"/>
</dbReference>
<dbReference type="NCBIfam" id="NF008669">
    <property type="entry name" value="PRK11670.1"/>
    <property type="match status" value="1"/>
</dbReference>
<dbReference type="SUPFAM" id="SSF52540">
    <property type="entry name" value="P-loop containing nucleoside triphosphate hydrolases"/>
    <property type="match status" value="1"/>
</dbReference>
<dbReference type="Gene3D" id="3.40.50.300">
    <property type="entry name" value="P-loop containing nucleotide triphosphate hydrolases"/>
    <property type="match status" value="1"/>
</dbReference>
<name>A0A382QRH3_9ZZZZ</name>
<dbReference type="PANTHER" id="PTHR42961">
    <property type="entry name" value="IRON-SULFUR PROTEIN NUBPL"/>
    <property type="match status" value="1"/>
</dbReference>
<evidence type="ECO:0000256" key="4">
    <source>
        <dbReference type="ARBA" id="ARBA00023004"/>
    </source>
</evidence>
<dbReference type="HAMAP" id="MF_02040">
    <property type="entry name" value="Mrp_NBP35"/>
    <property type="match status" value="1"/>
</dbReference>
<dbReference type="InterPro" id="IPR000808">
    <property type="entry name" value="Mrp-like_CS"/>
</dbReference>
<evidence type="ECO:0000256" key="3">
    <source>
        <dbReference type="ARBA" id="ARBA00022840"/>
    </source>
</evidence>